<protein>
    <submittedName>
        <fullName evidence="2">Putative transmembrane protein</fullName>
    </submittedName>
</protein>
<dbReference type="Proteomes" id="UP000028834">
    <property type="component" value="Unassembled WGS sequence"/>
</dbReference>
<dbReference type="OrthoDB" id="333484at2759"/>
<accession>A0A086LKS1</accession>
<keyword evidence="2" id="KW-0812">Transmembrane</keyword>
<feature type="compositionally biased region" description="Basic and acidic residues" evidence="1">
    <location>
        <begin position="82"/>
        <end position="101"/>
    </location>
</feature>
<gene>
    <name evidence="2" type="ORF">TGRUB_263810</name>
</gene>
<evidence type="ECO:0000256" key="1">
    <source>
        <dbReference type="SAM" id="MobiDB-lite"/>
    </source>
</evidence>
<comment type="caution">
    <text evidence="2">The sequence shown here is derived from an EMBL/GenBank/DDBJ whole genome shotgun (WGS) entry which is preliminary data.</text>
</comment>
<proteinExistence type="predicted"/>
<dbReference type="VEuPathDB" id="ToxoDB:TGRUB_263810"/>
<feature type="region of interest" description="Disordered" evidence="1">
    <location>
        <begin position="30"/>
        <end position="127"/>
    </location>
</feature>
<dbReference type="AlphaFoldDB" id="A0A086LKS1"/>
<dbReference type="EMBL" id="AFYV02002908">
    <property type="protein sequence ID" value="KFG57239.1"/>
    <property type="molecule type" value="Genomic_DNA"/>
</dbReference>
<evidence type="ECO:0000313" key="3">
    <source>
        <dbReference type="Proteomes" id="UP000028834"/>
    </source>
</evidence>
<sequence length="180" mass="20170">MYALVFRQAAIVCFPNREALEALQEIPSYQTVEVPRPQEETREPQPAAEEELPHRGEEGEREEEGEEEEREEEEREETNAQEQREEDANHTEQGMESRAVKATENVVRTPRETVPEKAAPALEPPPSHAVAVDAPVVGGGKRKPLPSNDVFYLFADENVAVPTWCVFLLAYSVLAVFGVC</sequence>
<organism evidence="2 3">
    <name type="scientific">Toxoplasma gondii RUB</name>
    <dbReference type="NCBI Taxonomy" id="935652"/>
    <lineage>
        <taxon>Eukaryota</taxon>
        <taxon>Sar</taxon>
        <taxon>Alveolata</taxon>
        <taxon>Apicomplexa</taxon>
        <taxon>Conoidasida</taxon>
        <taxon>Coccidia</taxon>
        <taxon>Eucoccidiorida</taxon>
        <taxon>Eimeriorina</taxon>
        <taxon>Sarcocystidae</taxon>
        <taxon>Toxoplasma</taxon>
    </lineage>
</organism>
<reference evidence="2 3" key="1">
    <citation type="submission" date="2014-05" db="EMBL/GenBank/DDBJ databases">
        <authorList>
            <person name="Sibley D."/>
            <person name="Venepally P."/>
            <person name="Karamycheva S."/>
            <person name="Hadjithomas M."/>
            <person name="Khan A."/>
            <person name="Brunk B."/>
            <person name="Roos D."/>
            <person name="Caler E."/>
            <person name="Lorenzi H."/>
        </authorList>
    </citation>
    <scope>NUCLEOTIDE SEQUENCE [LARGE SCALE GENOMIC DNA]</scope>
    <source>
        <strain evidence="2 3">RUB</strain>
    </source>
</reference>
<keyword evidence="2" id="KW-0472">Membrane</keyword>
<feature type="compositionally biased region" description="Acidic residues" evidence="1">
    <location>
        <begin position="59"/>
        <end position="76"/>
    </location>
</feature>
<name>A0A086LKS1_TOXGO</name>
<evidence type="ECO:0000313" key="2">
    <source>
        <dbReference type="EMBL" id="KFG57239.1"/>
    </source>
</evidence>